<organism evidence="1 2">
    <name type="scientific">Molossus molossus</name>
    <name type="common">Pallas' mastiff bat</name>
    <name type="synonym">Vespertilio molossus</name>
    <dbReference type="NCBI Taxonomy" id="27622"/>
    <lineage>
        <taxon>Eukaryota</taxon>
        <taxon>Metazoa</taxon>
        <taxon>Chordata</taxon>
        <taxon>Craniata</taxon>
        <taxon>Vertebrata</taxon>
        <taxon>Euteleostomi</taxon>
        <taxon>Mammalia</taxon>
        <taxon>Eutheria</taxon>
        <taxon>Laurasiatheria</taxon>
        <taxon>Chiroptera</taxon>
        <taxon>Yangochiroptera</taxon>
        <taxon>Molossidae</taxon>
        <taxon>Molossus</taxon>
    </lineage>
</organism>
<keyword evidence="2" id="KW-1185">Reference proteome</keyword>
<evidence type="ECO:0000313" key="1">
    <source>
        <dbReference type="EMBL" id="KAF6407249.1"/>
    </source>
</evidence>
<dbReference type="Proteomes" id="UP000550707">
    <property type="component" value="Unassembled WGS sequence"/>
</dbReference>
<accession>A0A7J8C8W4</accession>
<sequence>MSPRGRQRGYFSLFSLFPEEEKGWPFSSRAVHDPKEGKESCCHGGLCEANSSRVKWEIFIPRVRQSAAVSGQRSRAGIFRTQQGHGARAGGPLGMSLAVYQPAIWVERGLLWVWGICSLLWGGPGLQEIPVGYVSPLSLGPCDPLLCGLVW</sequence>
<reference evidence="1 2" key="1">
    <citation type="journal article" date="2020" name="Nature">
        <title>Six reference-quality genomes reveal evolution of bat adaptations.</title>
        <authorList>
            <person name="Jebb D."/>
            <person name="Huang Z."/>
            <person name="Pippel M."/>
            <person name="Hughes G.M."/>
            <person name="Lavrichenko K."/>
            <person name="Devanna P."/>
            <person name="Winkler S."/>
            <person name="Jermiin L.S."/>
            <person name="Skirmuntt E.C."/>
            <person name="Katzourakis A."/>
            <person name="Burkitt-Gray L."/>
            <person name="Ray D.A."/>
            <person name="Sullivan K.A.M."/>
            <person name="Roscito J.G."/>
            <person name="Kirilenko B.M."/>
            <person name="Davalos L.M."/>
            <person name="Corthals A.P."/>
            <person name="Power M.L."/>
            <person name="Jones G."/>
            <person name="Ransome R.D."/>
            <person name="Dechmann D.K.N."/>
            <person name="Locatelli A.G."/>
            <person name="Puechmaille S.J."/>
            <person name="Fedrigo O."/>
            <person name="Jarvis E.D."/>
            <person name="Hiller M."/>
            <person name="Vernes S.C."/>
            <person name="Myers E.W."/>
            <person name="Teeling E.C."/>
        </authorList>
    </citation>
    <scope>NUCLEOTIDE SEQUENCE [LARGE SCALE GENOMIC DNA]</scope>
    <source>
        <strain evidence="1">MMolMol1</strain>
        <tissue evidence="1">Muscle</tissue>
    </source>
</reference>
<comment type="caution">
    <text evidence="1">The sequence shown here is derived from an EMBL/GenBank/DDBJ whole genome shotgun (WGS) entry which is preliminary data.</text>
</comment>
<gene>
    <name evidence="1" type="ORF">HJG59_009909</name>
</gene>
<dbReference type="AlphaFoldDB" id="A0A7J8C8W4"/>
<protein>
    <submittedName>
        <fullName evidence="1">Uncharacterized protein</fullName>
    </submittedName>
</protein>
<dbReference type="EMBL" id="JACASF010000021">
    <property type="protein sequence ID" value="KAF6407249.1"/>
    <property type="molecule type" value="Genomic_DNA"/>
</dbReference>
<name>A0A7J8C8W4_MOLMO</name>
<proteinExistence type="predicted"/>
<evidence type="ECO:0000313" key="2">
    <source>
        <dbReference type="Proteomes" id="UP000550707"/>
    </source>
</evidence>
<dbReference type="InParanoid" id="A0A7J8C8W4"/>